<gene>
    <name evidence="2" type="ORF">LCGC14_2387950</name>
</gene>
<dbReference type="SUPFAM" id="SSF53335">
    <property type="entry name" value="S-adenosyl-L-methionine-dependent methyltransferases"/>
    <property type="match status" value="1"/>
</dbReference>
<dbReference type="GO" id="GO:0005794">
    <property type="term" value="C:Golgi apparatus"/>
    <property type="evidence" value="ECO:0007669"/>
    <property type="project" value="TreeGrafter"/>
</dbReference>
<name>A0A0F9ETL0_9ZZZZ</name>
<comment type="caution">
    <text evidence="2">The sequence shown here is derived from an EMBL/GenBank/DDBJ whole genome shotgun (WGS) entry which is preliminary data.</text>
</comment>
<evidence type="ECO:0000313" key="2">
    <source>
        <dbReference type="EMBL" id="KKL27163.1"/>
    </source>
</evidence>
<dbReference type="PANTHER" id="PTHR34009">
    <property type="entry name" value="PROTEIN STAR"/>
    <property type="match status" value="1"/>
</dbReference>
<accession>A0A0F9ETL0</accession>
<dbReference type="EMBL" id="LAZR01035569">
    <property type="protein sequence ID" value="KKL27163.1"/>
    <property type="molecule type" value="Genomic_DNA"/>
</dbReference>
<dbReference type="InterPro" id="IPR053202">
    <property type="entry name" value="EGF_Rcpt_Signaling_Reg"/>
</dbReference>
<reference evidence="2" key="1">
    <citation type="journal article" date="2015" name="Nature">
        <title>Complex archaea that bridge the gap between prokaryotes and eukaryotes.</title>
        <authorList>
            <person name="Spang A."/>
            <person name="Saw J.H."/>
            <person name="Jorgensen S.L."/>
            <person name="Zaremba-Niedzwiedzka K."/>
            <person name="Martijn J."/>
            <person name="Lind A.E."/>
            <person name="van Eijk R."/>
            <person name="Schleper C."/>
            <person name="Guy L."/>
            <person name="Ettema T.J."/>
        </authorList>
    </citation>
    <scope>NUCLEOTIDE SEQUENCE</scope>
</reference>
<feature type="domain" description="Methyltransferase FkbM" evidence="1">
    <location>
        <begin position="35"/>
        <end position="159"/>
    </location>
</feature>
<dbReference type="NCBIfam" id="TIGR01444">
    <property type="entry name" value="fkbM_fam"/>
    <property type="match status" value="1"/>
</dbReference>
<dbReference type="GO" id="GO:0006888">
    <property type="term" value="P:endoplasmic reticulum to Golgi vesicle-mediated transport"/>
    <property type="evidence" value="ECO:0007669"/>
    <property type="project" value="TreeGrafter"/>
</dbReference>
<dbReference type="GO" id="GO:0031902">
    <property type="term" value="C:late endosome membrane"/>
    <property type="evidence" value="ECO:0007669"/>
    <property type="project" value="TreeGrafter"/>
</dbReference>
<dbReference type="InterPro" id="IPR006342">
    <property type="entry name" value="FkbM_mtfrase"/>
</dbReference>
<dbReference type="Pfam" id="PF05050">
    <property type="entry name" value="Methyltransf_21"/>
    <property type="match status" value="1"/>
</dbReference>
<feature type="non-terminal residue" evidence="2">
    <location>
        <position position="241"/>
    </location>
</feature>
<organism evidence="2">
    <name type="scientific">marine sediment metagenome</name>
    <dbReference type="NCBI Taxonomy" id="412755"/>
    <lineage>
        <taxon>unclassified sequences</taxon>
        <taxon>metagenomes</taxon>
        <taxon>ecological metagenomes</taxon>
    </lineage>
</organism>
<proteinExistence type="predicted"/>
<evidence type="ECO:0000259" key="1">
    <source>
        <dbReference type="Pfam" id="PF05050"/>
    </source>
</evidence>
<dbReference type="GO" id="GO:0005789">
    <property type="term" value="C:endoplasmic reticulum membrane"/>
    <property type="evidence" value="ECO:0007669"/>
    <property type="project" value="TreeGrafter"/>
</dbReference>
<dbReference type="GO" id="GO:0005886">
    <property type="term" value="C:plasma membrane"/>
    <property type="evidence" value="ECO:0007669"/>
    <property type="project" value="TreeGrafter"/>
</dbReference>
<dbReference type="AlphaFoldDB" id="A0A0F9ETL0"/>
<protein>
    <recommendedName>
        <fullName evidence="1">Methyltransferase FkbM domain-containing protein</fullName>
    </recommendedName>
</protein>
<sequence length="241" mass="27350">MSDKKGRIPPVGYSQSDEEKHILDFFGGRVGRFLDIGAFDGRTFSNTHRLAEEGWSGVLVEPNPTSFIGMLKNYEDNPKVKPENMMFVNVAVAPTRGFAEFYMTEDAISTLDAKHRDKWHNRHGVLYRTGHVYVVTMSDLLSTFSGFYDFINIDVEGGNWELASTMDFGATGASLLCIEHDSKIEQMENYCAQWGFERVHVTDENIILGRPDPPTDEDGMVKEFLGVHDVHKNWVETQVFK</sequence>
<dbReference type="PANTHER" id="PTHR34009:SF2">
    <property type="entry name" value="PROTEIN STAR"/>
    <property type="match status" value="1"/>
</dbReference>
<dbReference type="Gene3D" id="3.40.50.150">
    <property type="entry name" value="Vaccinia Virus protein VP39"/>
    <property type="match status" value="1"/>
</dbReference>
<dbReference type="GO" id="GO:0016197">
    <property type="term" value="P:endosomal transport"/>
    <property type="evidence" value="ECO:0007669"/>
    <property type="project" value="TreeGrafter"/>
</dbReference>
<dbReference type="InterPro" id="IPR029063">
    <property type="entry name" value="SAM-dependent_MTases_sf"/>
</dbReference>